<dbReference type="EMBL" id="VGIY01000033">
    <property type="protein sequence ID" value="MBM3316695.1"/>
    <property type="molecule type" value="Genomic_DNA"/>
</dbReference>
<dbReference type="PANTHER" id="PTHR43648:SF1">
    <property type="entry name" value="ELECTRON TRANSFER FLAVOPROTEIN BETA SUBUNIT LYSINE METHYLTRANSFERASE"/>
    <property type="match status" value="1"/>
</dbReference>
<evidence type="ECO:0000313" key="5">
    <source>
        <dbReference type="Proteomes" id="UP000748308"/>
    </source>
</evidence>
<name>A0A938BPY3_UNCEI</name>
<comment type="caution">
    <text evidence="4">The sequence shown here is derived from an EMBL/GenBank/DDBJ whole genome shotgun (WGS) entry which is preliminary data.</text>
</comment>
<accession>A0A938BPY3</accession>
<keyword evidence="1 4" id="KW-0489">Methyltransferase</keyword>
<dbReference type="InterPro" id="IPR029063">
    <property type="entry name" value="SAM-dependent_MTases_sf"/>
</dbReference>
<dbReference type="GO" id="GO:0008276">
    <property type="term" value="F:protein methyltransferase activity"/>
    <property type="evidence" value="ECO:0007669"/>
    <property type="project" value="TreeGrafter"/>
</dbReference>
<keyword evidence="4" id="KW-0687">Ribonucleoprotein</keyword>
<sequence>MTRSYDEVRVRLTVSGAETAEAVLLGMGAWGTAQETPASAEPAARPEGAPRREGDLVEVRAYFAGGGAPSVEAVAEALERLGGPEGPARPAGIVVSTHPWQDWVAQSRIALGPFMATPRLRIVPPWERPDPPDQGQRRAAAHAGASGAPRPAVADELIIDPGQAFGIGTHATTRACLALLEELPGSARRGPALDVGTGTGILALRAARLGFAPVTACDHDPLAAEAARGNARCNGLSSLVAIFAGEVAALRDGPRYSLILANIFLNPLRELAPFFARRLEPGAALIVSGFHEEDRSGILESLGRHGLALDREQALEGWLACALRPAARAPRSAPRAGGRAGGRQDPP</sequence>
<feature type="compositionally biased region" description="Low complexity" evidence="3">
    <location>
        <begin position="137"/>
        <end position="149"/>
    </location>
</feature>
<dbReference type="GO" id="GO:0005840">
    <property type="term" value="C:ribosome"/>
    <property type="evidence" value="ECO:0007669"/>
    <property type="project" value="UniProtKB-KW"/>
</dbReference>
<keyword evidence="2" id="KW-0808">Transferase</keyword>
<dbReference type="GO" id="GO:0032259">
    <property type="term" value="P:methylation"/>
    <property type="evidence" value="ECO:0007669"/>
    <property type="project" value="UniProtKB-KW"/>
</dbReference>
<dbReference type="InterPro" id="IPR050078">
    <property type="entry name" value="Ribosomal_L11_MeTrfase_PrmA"/>
</dbReference>
<reference evidence="4" key="1">
    <citation type="submission" date="2019-03" db="EMBL/GenBank/DDBJ databases">
        <title>Lake Tanganyika Metagenome-Assembled Genomes (MAGs).</title>
        <authorList>
            <person name="Tran P."/>
        </authorList>
    </citation>
    <scope>NUCLEOTIDE SEQUENCE</scope>
    <source>
        <strain evidence="4">M_DeepCast_400m_m2_100</strain>
    </source>
</reference>
<feature type="region of interest" description="Disordered" evidence="3">
    <location>
        <begin position="327"/>
        <end position="347"/>
    </location>
</feature>
<proteinExistence type="predicted"/>
<dbReference type="AlphaFoldDB" id="A0A938BPY3"/>
<dbReference type="PANTHER" id="PTHR43648">
    <property type="entry name" value="ELECTRON TRANSFER FLAVOPROTEIN BETA SUBUNIT LYSINE METHYLTRANSFERASE"/>
    <property type="match status" value="1"/>
</dbReference>
<dbReference type="SUPFAM" id="SSF53335">
    <property type="entry name" value="S-adenosyl-L-methionine-dependent methyltransferases"/>
    <property type="match status" value="1"/>
</dbReference>
<protein>
    <submittedName>
        <fullName evidence="4">50S ribosomal protein L11 methyltransferase</fullName>
    </submittedName>
</protein>
<evidence type="ECO:0000313" key="4">
    <source>
        <dbReference type="EMBL" id="MBM3316695.1"/>
    </source>
</evidence>
<dbReference type="Pfam" id="PF06325">
    <property type="entry name" value="PrmA"/>
    <property type="match status" value="1"/>
</dbReference>
<dbReference type="CDD" id="cd02440">
    <property type="entry name" value="AdoMet_MTases"/>
    <property type="match status" value="1"/>
</dbReference>
<evidence type="ECO:0000256" key="1">
    <source>
        <dbReference type="ARBA" id="ARBA00022603"/>
    </source>
</evidence>
<keyword evidence="4" id="KW-0689">Ribosomal protein</keyword>
<dbReference type="Gene3D" id="3.40.50.150">
    <property type="entry name" value="Vaccinia Virus protein VP39"/>
    <property type="match status" value="1"/>
</dbReference>
<feature type="compositionally biased region" description="Low complexity" evidence="3">
    <location>
        <begin position="327"/>
        <end position="337"/>
    </location>
</feature>
<dbReference type="Proteomes" id="UP000748308">
    <property type="component" value="Unassembled WGS sequence"/>
</dbReference>
<evidence type="ECO:0000256" key="3">
    <source>
        <dbReference type="SAM" id="MobiDB-lite"/>
    </source>
</evidence>
<evidence type="ECO:0000256" key="2">
    <source>
        <dbReference type="ARBA" id="ARBA00022679"/>
    </source>
</evidence>
<feature type="region of interest" description="Disordered" evidence="3">
    <location>
        <begin position="123"/>
        <end position="149"/>
    </location>
</feature>
<organism evidence="4 5">
    <name type="scientific">Eiseniibacteriota bacterium</name>
    <dbReference type="NCBI Taxonomy" id="2212470"/>
    <lineage>
        <taxon>Bacteria</taxon>
        <taxon>Candidatus Eiseniibacteriota</taxon>
    </lineage>
</organism>
<gene>
    <name evidence="4" type="ORF">FJY75_02475</name>
</gene>